<organism evidence="7 8">
    <name type="scientific">Entamoeba invadens IP1</name>
    <dbReference type="NCBI Taxonomy" id="370355"/>
    <lineage>
        <taxon>Eukaryota</taxon>
        <taxon>Amoebozoa</taxon>
        <taxon>Evosea</taxon>
        <taxon>Archamoebae</taxon>
        <taxon>Mastigamoebida</taxon>
        <taxon>Entamoebidae</taxon>
        <taxon>Entamoeba</taxon>
    </lineage>
</organism>
<dbReference type="GeneID" id="14887349"/>
<dbReference type="InterPro" id="IPR043129">
    <property type="entry name" value="ATPase_NBD"/>
</dbReference>
<dbReference type="GO" id="GO:0005524">
    <property type="term" value="F:ATP binding"/>
    <property type="evidence" value="ECO:0007669"/>
    <property type="project" value="UniProtKB-KW"/>
</dbReference>
<feature type="compositionally biased region" description="Low complexity" evidence="5">
    <location>
        <begin position="602"/>
        <end position="611"/>
    </location>
</feature>
<evidence type="ECO:0000256" key="3">
    <source>
        <dbReference type="ARBA" id="ARBA00023186"/>
    </source>
</evidence>
<feature type="compositionally biased region" description="Basic and acidic residues" evidence="5">
    <location>
        <begin position="591"/>
        <end position="601"/>
    </location>
</feature>
<dbReference type="InterPro" id="IPR013126">
    <property type="entry name" value="Hsp_70_fam"/>
</dbReference>
<dbReference type="OMA" id="WEENIFE"/>
<keyword evidence="7" id="KW-0346">Stress response</keyword>
<evidence type="ECO:0000256" key="4">
    <source>
        <dbReference type="SAM" id="Coils"/>
    </source>
</evidence>
<dbReference type="Pfam" id="PF00012">
    <property type="entry name" value="HSP70"/>
    <property type="match status" value="1"/>
</dbReference>
<dbReference type="Proteomes" id="UP000014680">
    <property type="component" value="Unassembled WGS sequence"/>
</dbReference>
<dbReference type="VEuPathDB" id="AmoebaDB:EIN_226270"/>
<keyword evidence="6" id="KW-0732">Signal</keyword>
<dbReference type="RefSeq" id="XP_004255035.1">
    <property type="nucleotide sequence ID" value="XM_004254987.1"/>
</dbReference>
<feature type="compositionally biased region" description="Acidic residues" evidence="5">
    <location>
        <begin position="778"/>
        <end position="803"/>
    </location>
</feature>
<accession>A0A0A1U2K5</accession>
<dbReference type="PANTHER" id="PTHR45639">
    <property type="entry name" value="HSC70CB, ISOFORM G-RELATED"/>
    <property type="match status" value="1"/>
</dbReference>
<feature type="compositionally biased region" description="Low complexity" evidence="5">
    <location>
        <begin position="767"/>
        <end position="777"/>
    </location>
</feature>
<keyword evidence="2" id="KW-0067">ATP-binding</keyword>
<dbReference type="AlphaFoldDB" id="A0A0A1U2K5"/>
<dbReference type="GO" id="GO:0030968">
    <property type="term" value="P:endoplasmic reticulum unfolded protein response"/>
    <property type="evidence" value="ECO:0007669"/>
    <property type="project" value="TreeGrafter"/>
</dbReference>
<keyword evidence="8" id="KW-1185">Reference proteome</keyword>
<proteinExistence type="predicted"/>
<feature type="chain" id="PRO_5001980476" evidence="6">
    <location>
        <begin position="20"/>
        <end position="811"/>
    </location>
</feature>
<dbReference type="PANTHER" id="PTHR45639:SF3">
    <property type="entry name" value="HYPOXIA UP-REGULATED PROTEIN 1"/>
    <property type="match status" value="1"/>
</dbReference>
<dbReference type="EMBL" id="KB206756">
    <property type="protein sequence ID" value="ELP88264.1"/>
    <property type="molecule type" value="Genomic_DNA"/>
</dbReference>
<keyword evidence="4" id="KW-0175">Coiled coil</keyword>
<feature type="coiled-coil region" evidence="4">
    <location>
        <begin position="704"/>
        <end position="734"/>
    </location>
</feature>
<dbReference type="OrthoDB" id="10262720at2759"/>
<feature type="signal peptide" evidence="6">
    <location>
        <begin position="1"/>
        <end position="19"/>
    </location>
</feature>
<dbReference type="Gene3D" id="3.30.420.40">
    <property type="match status" value="2"/>
</dbReference>
<evidence type="ECO:0000313" key="8">
    <source>
        <dbReference type="Proteomes" id="UP000014680"/>
    </source>
</evidence>
<name>A0A0A1U2K5_ENTIV</name>
<dbReference type="KEGG" id="eiv:EIN_226270"/>
<reference evidence="7 8" key="1">
    <citation type="submission" date="2012-10" db="EMBL/GenBank/DDBJ databases">
        <authorList>
            <person name="Zafar N."/>
            <person name="Inman J."/>
            <person name="Hall N."/>
            <person name="Lorenzi H."/>
            <person name="Caler E."/>
        </authorList>
    </citation>
    <scope>NUCLEOTIDE SEQUENCE [LARGE SCALE GENOMIC DNA]</scope>
    <source>
        <strain evidence="7 8">IP1</strain>
    </source>
</reference>
<protein>
    <submittedName>
        <fullName evidence="7">Heat shock protein 70kD, putative</fullName>
    </submittedName>
</protein>
<gene>
    <name evidence="7" type="ORF">EIN_226270</name>
</gene>
<dbReference type="GO" id="GO:0034663">
    <property type="term" value="C:endoplasmic reticulum chaperone complex"/>
    <property type="evidence" value="ECO:0007669"/>
    <property type="project" value="TreeGrafter"/>
</dbReference>
<keyword evidence="1" id="KW-0547">Nucleotide-binding</keyword>
<evidence type="ECO:0000256" key="5">
    <source>
        <dbReference type="SAM" id="MobiDB-lite"/>
    </source>
</evidence>
<evidence type="ECO:0000256" key="1">
    <source>
        <dbReference type="ARBA" id="ARBA00022741"/>
    </source>
</evidence>
<feature type="region of interest" description="Disordered" evidence="5">
    <location>
        <begin position="573"/>
        <end position="614"/>
    </location>
</feature>
<evidence type="ECO:0000256" key="6">
    <source>
        <dbReference type="SAM" id="SignalP"/>
    </source>
</evidence>
<evidence type="ECO:0000313" key="7">
    <source>
        <dbReference type="EMBL" id="ELP88264.1"/>
    </source>
</evidence>
<sequence>MRLHTTTLLFLVFTITLSAIVGMDVGTQFSKTSFIGPKKIDIVENEESKRKDPSLLGLDQKNRRVFGSRAQKLALSSPKRVFMYSSKLLGKSYNNPFVEYLQTFLPCPIVPQNATRPNSPPMYQLGNITLSPEQVTAMLIKRQLKNVKRQYQTTVADGVLTISPSTTPIERKALVHSAQLAGLEPLALVNSPMAFAVSLGVNRDLFEKPTNVLFLDVGATSVDIGLFNFSSSGNTSGTIQALGYYTSPYFGGHNFDKVIADIIFKRIQTKVKDTDEKGALFRQIIQQSERAKIVLSVNKETTVTINLPGGEDWSTKITLDEFVEAAEPIRKVLDDILENAISAVGTKKDQIQMVQLLGGGIRVPMVLNTITEFFGDEKINRNVDAEEGGAFGASYYALAQGLGRMKKQYKIKDFVPYDWYLESPFLEKEIRLFSHKRSADSERSVMFKSVKNVTELNFTLSYKMIDNDNANRTAYMVGIGRDIPINETLNTNGVNVSVTFKLNNFGLVDILRGEVKLSAWRNCTEKVYKMVNKTVEVKDNETLSVNGTNSTINSTEQTNETFDFTEQFKKGLEEEEEKDEDITIEEEETKEEEKKTEEKVDNNTNKENVTELNETDGNTTLINKTKEKKYKTVLTPEWEDKKYECVKNETNKVNFHLLFHPLVSFMMRNEDVSKKVIKWFEDNDDIFKKLGELVNAFESKIYKLRQEINDRDQLDNKEELLKELNDQQEFLEFNDIDDIQPDDMKLRIELLQNITEILHPELRKVVETNSTNSNETNSTEDSEDLSEESEEIVEVKPEEEEKEQEQQKTEL</sequence>
<dbReference type="Gene3D" id="3.90.640.10">
    <property type="entry name" value="Actin, Chain A, domain 4"/>
    <property type="match status" value="1"/>
</dbReference>
<dbReference type="SUPFAM" id="SSF53067">
    <property type="entry name" value="Actin-like ATPase domain"/>
    <property type="match status" value="2"/>
</dbReference>
<feature type="compositionally biased region" description="Acidic residues" evidence="5">
    <location>
        <begin position="573"/>
        <end position="590"/>
    </location>
</feature>
<evidence type="ECO:0000256" key="2">
    <source>
        <dbReference type="ARBA" id="ARBA00022840"/>
    </source>
</evidence>
<keyword evidence="3" id="KW-0143">Chaperone</keyword>
<feature type="region of interest" description="Disordered" evidence="5">
    <location>
        <begin position="765"/>
        <end position="811"/>
    </location>
</feature>
<dbReference type="GO" id="GO:0140662">
    <property type="term" value="F:ATP-dependent protein folding chaperone"/>
    <property type="evidence" value="ECO:0007669"/>
    <property type="project" value="InterPro"/>
</dbReference>